<protein>
    <submittedName>
        <fullName evidence="1">Uncharacterized protein</fullName>
    </submittedName>
</protein>
<reference evidence="2" key="1">
    <citation type="journal article" date="2019" name="Int. J. Syst. Evol. Microbiol.">
        <title>The Global Catalogue of Microorganisms (GCM) 10K type strain sequencing project: providing services to taxonomists for standard genome sequencing and annotation.</title>
        <authorList>
            <consortium name="The Broad Institute Genomics Platform"/>
            <consortium name="The Broad Institute Genome Sequencing Center for Infectious Disease"/>
            <person name="Wu L."/>
            <person name="Ma J."/>
        </authorList>
    </citation>
    <scope>NUCLEOTIDE SEQUENCE [LARGE SCALE GENOMIC DNA]</scope>
    <source>
        <strain evidence="2">CGMCC 4.1542</strain>
    </source>
</reference>
<name>A0ABV9WT88_9ACTN</name>
<sequence>MAIDQFDGHGFAPLPVHEFDGEYHELVGMAASCSCGWRGTDVSPGMEGKGGYRGPTAHPITSEEGEAERAAEQEWLDEHIADFDGAVVSAALANQIRSVGEQLDVLIEADEPMAALVAIRLSGGYFARQARDAALRASFLDHSWSQIGDALGISKQAAWERYGKSRPERASE</sequence>
<evidence type="ECO:0000313" key="1">
    <source>
        <dbReference type="EMBL" id="MFC5016471.1"/>
    </source>
</evidence>
<gene>
    <name evidence="1" type="ORF">ACFPRC_16480</name>
</gene>
<accession>A0ABV9WT88</accession>
<dbReference type="Proteomes" id="UP001595855">
    <property type="component" value="Unassembled WGS sequence"/>
</dbReference>
<evidence type="ECO:0000313" key="2">
    <source>
        <dbReference type="Proteomes" id="UP001595855"/>
    </source>
</evidence>
<comment type="caution">
    <text evidence="1">The sequence shown here is derived from an EMBL/GenBank/DDBJ whole genome shotgun (WGS) entry which is preliminary data.</text>
</comment>
<dbReference type="RefSeq" id="WP_271319509.1">
    <property type="nucleotide sequence ID" value="NZ_BAAATN010000005.1"/>
</dbReference>
<keyword evidence="2" id="KW-1185">Reference proteome</keyword>
<proteinExistence type="predicted"/>
<organism evidence="1 2">
    <name type="scientific">Streptomyces lienomycini</name>
    <dbReference type="NCBI Taxonomy" id="284035"/>
    <lineage>
        <taxon>Bacteria</taxon>
        <taxon>Bacillati</taxon>
        <taxon>Actinomycetota</taxon>
        <taxon>Actinomycetes</taxon>
        <taxon>Kitasatosporales</taxon>
        <taxon>Streptomycetaceae</taxon>
        <taxon>Streptomyces</taxon>
    </lineage>
</organism>
<dbReference type="EMBL" id="JBHSJO010000001">
    <property type="protein sequence ID" value="MFC5016471.1"/>
    <property type="molecule type" value="Genomic_DNA"/>
</dbReference>